<gene>
    <name evidence="2" type="ORF">DdX_15799</name>
</gene>
<dbReference type="EMBL" id="JAKKPZ010000108">
    <property type="protein sequence ID" value="KAI1701932.1"/>
    <property type="molecule type" value="Genomic_DNA"/>
</dbReference>
<organism evidence="2 3">
    <name type="scientific">Ditylenchus destructor</name>
    <dbReference type="NCBI Taxonomy" id="166010"/>
    <lineage>
        <taxon>Eukaryota</taxon>
        <taxon>Metazoa</taxon>
        <taxon>Ecdysozoa</taxon>
        <taxon>Nematoda</taxon>
        <taxon>Chromadorea</taxon>
        <taxon>Rhabditida</taxon>
        <taxon>Tylenchina</taxon>
        <taxon>Tylenchomorpha</taxon>
        <taxon>Sphaerularioidea</taxon>
        <taxon>Anguinidae</taxon>
        <taxon>Anguininae</taxon>
        <taxon>Ditylenchus</taxon>
    </lineage>
</organism>
<evidence type="ECO:0000256" key="1">
    <source>
        <dbReference type="SAM" id="MobiDB-lite"/>
    </source>
</evidence>
<protein>
    <submittedName>
        <fullName evidence="2">Uncharacterized protein</fullName>
    </submittedName>
</protein>
<comment type="caution">
    <text evidence="2">The sequence shown here is derived from an EMBL/GenBank/DDBJ whole genome shotgun (WGS) entry which is preliminary data.</text>
</comment>
<accession>A0AAD4MPN8</accession>
<dbReference type="AlphaFoldDB" id="A0AAD4MPN8"/>
<name>A0AAD4MPN8_9BILA</name>
<evidence type="ECO:0000313" key="2">
    <source>
        <dbReference type="EMBL" id="KAI1701932.1"/>
    </source>
</evidence>
<evidence type="ECO:0000313" key="3">
    <source>
        <dbReference type="Proteomes" id="UP001201812"/>
    </source>
</evidence>
<keyword evidence="3" id="KW-1185">Reference proteome</keyword>
<dbReference type="Proteomes" id="UP001201812">
    <property type="component" value="Unassembled WGS sequence"/>
</dbReference>
<feature type="region of interest" description="Disordered" evidence="1">
    <location>
        <begin position="1"/>
        <end position="30"/>
    </location>
</feature>
<feature type="compositionally biased region" description="Basic and acidic residues" evidence="1">
    <location>
        <begin position="19"/>
        <end position="30"/>
    </location>
</feature>
<proteinExistence type="predicted"/>
<sequence length="101" mass="11406">MPQNQNHGLYSWPPMPMHLRAESEEPTEERTYKNMRIEKVTAGCPVGMAHNGTISASSWSVSGTSQAKGIEIPKRERSQFALKRFRLKKAKDLKRAPPQSV</sequence>
<reference evidence="2" key="1">
    <citation type="submission" date="2022-01" db="EMBL/GenBank/DDBJ databases">
        <title>Genome Sequence Resource for Two Populations of Ditylenchus destructor, the Migratory Endoparasitic Phytonematode.</title>
        <authorList>
            <person name="Zhang H."/>
            <person name="Lin R."/>
            <person name="Xie B."/>
        </authorList>
    </citation>
    <scope>NUCLEOTIDE SEQUENCE</scope>
    <source>
        <strain evidence="2">BazhouSP</strain>
    </source>
</reference>